<keyword evidence="3 6" id="KW-0812">Transmembrane</keyword>
<dbReference type="Pfam" id="PF01810">
    <property type="entry name" value="LysE"/>
    <property type="match status" value="1"/>
</dbReference>
<sequence>MPIQNALLQMSFYVSLVLIVPGPTNTLLLSSGLKVGLRGTWRLVIAEALGYVVAISLWGFFLCSFAASRPWLFDAVKLTSSVYIFCLALKMWTKSRLLQELEVNLVNFRDLFVATLMNPKALLFASSLFPLEAFQSTGYFAWAVVAFLIVLAPIGVGWSCLGGLLTSQRSWAAYTSTLLRGASLVLLMFSGTLMYSILKR</sequence>
<evidence type="ECO:0000256" key="3">
    <source>
        <dbReference type="ARBA" id="ARBA00022692"/>
    </source>
</evidence>
<name>A0ABM8T320_9BURK</name>
<feature type="transmembrane region" description="Helical" evidence="6">
    <location>
        <begin position="138"/>
        <end position="158"/>
    </location>
</feature>
<accession>A0ABM8T320</accession>
<dbReference type="PANTHER" id="PTHR30086:SF20">
    <property type="entry name" value="ARGININE EXPORTER PROTEIN ARGO-RELATED"/>
    <property type="match status" value="1"/>
</dbReference>
<dbReference type="InterPro" id="IPR001123">
    <property type="entry name" value="LeuE-type"/>
</dbReference>
<keyword evidence="8" id="KW-1185">Reference proteome</keyword>
<feature type="transmembrane region" description="Helical" evidence="6">
    <location>
        <begin position="43"/>
        <end position="63"/>
    </location>
</feature>
<comment type="subcellular location">
    <subcellularLocation>
        <location evidence="1">Cell membrane</location>
        <topology evidence="1">Multi-pass membrane protein</topology>
    </subcellularLocation>
</comment>
<evidence type="ECO:0000313" key="8">
    <source>
        <dbReference type="Proteomes" id="UP000674425"/>
    </source>
</evidence>
<comment type="caution">
    <text evidence="7">The sequence shown here is derived from an EMBL/GenBank/DDBJ whole genome shotgun (WGS) entry which is preliminary data.</text>
</comment>
<feature type="transmembrane region" description="Helical" evidence="6">
    <location>
        <begin position="178"/>
        <end position="198"/>
    </location>
</feature>
<evidence type="ECO:0000256" key="4">
    <source>
        <dbReference type="ARBA" id="ARBA00022989"/>
    </source>
</evidence>
<keyword evidence="5 6" id="KW-0472">Membrane</keyword>
<evidence type="ECO:0000256" key="1">
    <source>
        <dbReference type="ARBA" id="ARBA00004651"/>
    </source>
</evidence>
<keyword evidence="2" id="KW-1003">Cell membrane</keyword>
<evidence type="ECO:0000256" key="2">
    <source>
        <dbReference type="ARBA" id="ARBA00022475"/>
    </source>
</evidence>
<proteinExistence type="predicted"/>
<organism evidence="7 8">
    <name type="scientific">Paraburkholderia aspalathi</name>
    <dbReference type="NCBI Taxonomy" id="1324617"/>
    <lineage>
        <taxon>Bacteria</taxon>
        <taxon>Pseudomonadati</taxon>
        <taxon>Pseudomonadota</taxon>
        <taxon>Betaproteobacteria</taxon>
        <taxon>Burkholderiales</taxon>
        <taxon>Burkholderiaceae</taxon>
        <taxon>Paraburkholderia</taxon>
    </lineage>
</organism>
<protein>
    <recommendedName>
        <fullName evidence="9">Threonine/homoserine/homoserine lactone efflux protein</fullName>
    </recommendedName>
</protein>
<feature type="transmembrane region" description="Helical" evidence="6">
    <location>
        <begin position="12"/>
        <end position="31"/>
    </location>
</feature>
<evidence type="ECO:0000313" key="7">
    <source>
        <dbReference type="EMBL" id="CAE6853122.1"/>
    </source>
</evidence>
<gene>
    <name evidence="7" type="ORF">R69658_07261</name>
</gene>
<dbReference type="EMBL" id="CAJNAU010000127">
    <property type="protein sequence ID" value="CAE6853122.1"/>
    <property type="molecule type" value="Genomic_DNA"/>
</dbReference>
<dbReference type="PANTHER" id="PTHR30086">
    <property type="entry name" value="ARGININE EXPORTER PROTEIN ARGO"/>
    <property type="match status" value="1"/>
</dbReference>
<keyword evidence="4 6" id="KW-1133">Transmembrane helix</keyword>
<dbReference type="Proteomes" id="UP000674425">
    <property type="component" value="Unassembled WGS sequence"/>
</dbReference>
<evidence type="ECO:0000256" key="6">
    <source>
        <dbReference type="SAM" id="Phobius"/>
    </source>
</evidence>
<evidence type="ECO:0000256" key="5">
    <source>
        <dbReference type="ARBA" id="ARBA00023136"/>
    </source>
</evidence>
<reference evidence="7 8" key="1">
    <citation type="submission" date="2021-02" db="EMBL/GenBank/DDBJ databases">
        <authorList>
            <person name="Vanwijnsberghe S."/>
        </authorList>
    </citation>
    <scope>NUCLEOTIDE SEQUENCE [LARGE SCALE GENOMIC DNA]</scope>
    <source>
        <strain evidence="7 8">R-69658</strain>
    </source>
</reference>
<evidence type="ECO:0008006" key="9">
    <source>
        <dbReference type="Google" id="ProtNLM"/>
    </source>
</evidence>